<evidence type="ECO:0000313" key="3">
    <source>
        <dbReference type="Proteomes" id="UP000323000"/>
    </source>
</evidence>
<protein>
    <recommendedName>
        <fullName evidence="1">Tf2-1-like SH3-like domain-containing protein</fullName>
    </recommendedName>
</protein>
<dbReference type="InterPro" id="IPR036397">
    <property type="entry name" value="RNaseH_sf"/>
</dbReference>
<accession>A0A5C7H4X6</accession>
<dbReference type="SUPFAM" id="SSF53098">
    <property type="entry name" value="Ribonuclease H-like"/>
    <property type="match status" value="1"/>
</dbReference>
<sequence>MLLAYVLDLGDSWEKHLTWIKFSYNNSFHSSIGMPPYEALYDRKCRSPICWDEERLRAAQSRQKSYADHRRRDLEFKAGDFFVFLKVSPWKGVFRFGKKGKLSPRFIEPFEVLERIDTMAYRVALPPNLSRLHNVFHVSVLRKYMVDPSHVLDYQPIQISQDMTYEEHPLKILNWKQQVLRTRVFSFVKVHWRNHPIEEATWEREEEMKEKYPQLFETQDT</sequence>
<dbReference type="Proteomes" id="UP000323000">
    <property type="component" value="Chromosome 11"/>
</dbReference>
<dbReference type="SUPFAM" id="SSF54160">
    <property type="entry name" value="Chromo domain-like"/>
    <property type="match status" value="1"/>
</dbReference>
<feature type="domain" description="Tf2-1-like SH3-like" evidence="1">
    <location>
        <begin position="82"/>
        <end position="144"/>
    </location>
</feature>
<dbReference type="PANTHER" id="PTHR46148">
    <property type="entry name" value="CHROMO DOMAIN-CONTAINING PROTEIN"/>
    <property type="match status" value="1"/>
</dbReference>
<gene>
    <name evidence="2" type="ORF">EZV62_024313</name>
</gene>
<name>A0A5C7H4X6_9ROSI</name>
<proteinExistence type="predicted"/>
<dbReference type="InterPro" id="IPR012337">
    <property type="entry name" value="RNaseH-like_sf"/>
</dbReference>
<evidence type="ECO:0000259" key="1">
    <source>
        <dbReference type="Pfam" id="PF24626"/>
    </source>
</evidence>
<dbReference type="InterPro" id="IPR016197">
    <property type="entry name" value="Chromo-like_dom_sf"/>
</dbReference>
<dbReference type="InterPro" id="IPR056924">
    <property type="entry name" value="SH3_Tf2-1"/>
</dbReference>
<dbReference type="Gene3D" id="3.30.420.10">
    <property type="entry name" value="Ribonuclease H-like superfamily/Ribonuclease H"/>
    <property type="match status" value="1"/>
</dbReference>
<dbReference type="EMBL" id="VAHF01000011">
    <property type="protein sequence ID" value="TXG51789.1"/>
    <property type="molecule type" value="Genomic_DNA"/>
</dbReference>
<organism evidence="2 3">
    <name type="scientific">Acer yangbiense</name>
    <dbReference type="NCBI Taxonomy" id="1000413"/>
    <lineage>
        <taxon>Eukaryota</taxon>
        <taxon>Viridiplantae</taxon>
        <taxon>Streptophyta</taxon>
        <taxon>Embryophyta</taxon>
        <taxon>Tracheophyta</taxon>
        <taxon>Spermatophyta</taxon>
        <taxon>Magnoliopsida</taxon>
        <taxon>eudicotyledons</taxon>
        <taxon>Gunneridae</taxon>
        <taxon>Pentapetalae</taxon>
        <taxon>rosids</taxon>
        <taxon>malvids</taxon>
        <taxon>Sapindales</taxon>
        <taxon>Sapindaceae</taxon>
        <taxon>Hippocastanoideae</taxon>
        <taxon>Acereae</taxon>
        <taxon>Acer</taxon>
    </lineage>
</organism>
<evidence type="ECO:0000313" key="2">
    <source>
        <dbReference type="EMBL" id="TXG51789.1"/>
    </source>
</evidence>
<dbReference type="Pfam" id="PF24626">
    <property type="entry name" value="SH3_Tf2-1"/>
    <property type="match status" value="1"/>
</dbReference>
<dbReference type="GO" id="GO:0003676">
    <property type="term" value="F:nucleic acid binding"/>
    <property type="evidence" value="ECO:0007669"/>
    <property type="project" value="InterPro"/>
</dbReference>
<reference evidence="3" key="1">
    <citation type="journal article" date="2019" name="Gigascience">
        <title>De novo genome assembly of the endangered Acer yangbiense, a plant species with extremely small populations endemic to Yunnan Province, China.</title>
        <authorList>
            <person name="Yang J."/>
            <person name="Wariss H.M."/>
            <person name="Tao L."/>
            <person name="Zhang R."/>
            <person name="Yun Q."/>
            <person name="Hollingsworth P."/>
            <person name="Dao Z."/>
            <person name="Luo G."/>
            <person name="Guo H."/>
            <person name="Ma Y."/>
            <person name="Sun W."/>
        </authorList>
    </citation>
    <scope>NUCLEOTIDE SEQUENCE [LARGE SCALE GENOMIC DNA]</scope>
    <source>
        <strain evidence="3">cv. Malutang</strain>
    </source>
</reference>
<comment type="caution">
    <text evidence="2">The sequence shown here is derived from an EMBL/GenBank/DDBJ whole genome shotgun (WGS) entry which is preliminary data.</text>
</comment>
<dbReference type="AlphaFoldDB" id="A0A5C7H4X6"/>
<dbReference type="OrthoDB" id="1939135at2759"/>
<dbReference type="PANTHER" id="PTHR46148:SF60">
    <property type="entry name" value="CHROMO DOMAIN-CONTAINING PROTEIN"/>
    <property type="match status" value="1"/>
</dbReference>
<keyword evidence="3" id="KW-1185">Reference proteome</keyword>